<dbReference type="EMBL" id="BAAANN010000007">
    <property type="protein sequence ID" value="GAA1952302.1"/>
    <property type="molecule type" value="Genomic_DNA"/>
</dbReference>
<reference evidence="2 3" key="1">
    <citation type="journal article" date="2019" name="Int. J. Syst. Evol. Microbiol.">
        <title>The Global Catalogue of Microorganisms (GCM) 10K type strain sequencing project: providing services to taxonomists for standard genome sequencing and annotation.</title>
        <authorList>
            <consortium name="The Broad Institute Genomics Platform"/>
            <consortium name="The Broad Institute Genome Sequencing Center for Infectious Disease"/>
            <person name="Wu L."/>
            <person name="Ma J."/>
        </authorList>
    </citation>
    <scope>NUCLEOTIDE SEQUENCE [LARGE SCALE GENOMIC DNA]</scope>
    <source>
        <strain evidence="2 3">JCM 14545</strain>
    </source>
</reference>
<protein>
    <recommendedName>
        <fullName evidence="1">NADPH-dependent reductive aminase-like C-terminal domain-containing protein</fullName>
    </recommendedName>
</protein>
<accession>A0ABN2QJ15</accession>
<gene>
    <name evidence="2" type="ORF">GCM10009754_21570</name>
</gene>
<organism evidence="2 3">
    <name type="scientific">Amycolatopsis minnesotensis</name>
    <dbReference type="NCBI Taxonomy" id="337894"/>
    <lineage>
        <taxon>Bacteria</taxon>
        <taxon>Bacillati</taxon>
        <taxon>Actinomycetota</taxon>
        <taxon>Actinomycetes</taxon>
        <taxon>Pseudonocardiales</taxon>
        <taxon>Pseudonocardiaceae</taxon>
        <taxon>Amycolatopsis</taxon>
    </lineage>
</organism>
<evidence type="ECO:0000313" key="3">
    <source>
        <dbReference type="Proteomes" id="UP001501116"/>
    </source>
</evidence>
<dbReference type="Proteomes" id="UP001501116">
    <property type="component" value="Unassembled WGS sequence"/>
</dbReference>
<evidence type="ECO:0000259" key="1">
    <source>
        <dbReference type="Pfam" id="PF21761"/>
    </source>
</evidence>
<name>A0ABN2QJ15_9PSEU</name>
<dbReference type="RefSeq" id="WP_344416293.1">
    <property type="nucleotide sequence ID" value="NZ_BAAANN010000007.1"/>
</dbReference>
<comment type="caution">
    <text evidence="2">The sequence shown here is derived from an EMBL/GenBank/DDBJ whole genome shotgun (WGS) entry which is preliminary data.</text>
</comment>
<feature type="domain" description="NADPH-dependent reductive aminase-like C-terminal" evidence="1">
    <location>
        <begin position="2"/>
        <end position="93"/>
    </location>
</feature>
<proteinExistence type="predicted"/>
<evidence type="ECO:0000313" key="2">
    <source>
        <dbReference type="EMBL" id="GAA1952302.1"/>
    </source>
</evidence>
<sequence>MRAETLTPLLTRWLGTTVADVIGEYAGQLDAGEYPGDGEWLELDAPLMGHLVRACEEHGLDAGLPRLIESLTAKGIAAGLGEKSFASLAELIRTP</sequence>
<dbReference type="InterPro" id="IPR048666">
    <property type="entry name" value="RedAm-like_C"/>
</dbReference>
<dbReference type="Pfam" id="PF21761">
    <property type="entry name" value="RedAm-like_C"/>
    <property type="match status" value="1"/>
</dbReference>
<keyword evidence="3" id="KW-1185">Reference proteome</keyword>
<dbReference type="InterPro" id="IPR013328">
    <property type="entry name" value="6PGD_dom2"/>
</dbReference>
<dbReference type="Gene3D" id="1.10.1040.10">
    <property type="entry name" value="N-(1-d-carboxylethyl)-l-norvaline Dehydrogenase, domain 2"/>
    <property type="match status" value="1"/>
</dbReference>